<evidence type="ECO:0000256" key="7">
    <source>
        <dbReference type="SAM" id="Phobius"/>
    </source>
</evidence>
<evidence type="ECO:0000313" key="9">
    <source>
        <dbReference type="EMBL" id="MBG2914573.1"/>
    </source>
</evidence>
<dbReference type="InterPro" id="IPR050638">
    <property type="entry name" value="AA-Vitamin_Transporters"/>
</dbReference>
<evidence type="ECO:0000256" key="6">
    <source>
        <dbReference type="ARBA" id="ARBA00023136"/>
    </source>
</evidence>
<keyword evidence="11" id="KW-1185">Reference proteome</keyword>
<evidence type="ECO:0000256" key="1">
    <source>
        <dbReference type="ARBA" id="ARBA00004651"/>
    </source>
</evidence>
<name>A0A8I0WQ97_9GAMM</name>
<feature type="domain" description="EamA" evidence="8">
    <location>
        <begin position="157"/>
        <end position="288"/>
    </location>
</feature>
<evidence type="ECO:0000313" key="12">
    <source>
        <dbReference type="Proteomes" id="UP000612266"/>
    </source>
</evidence>
<dbReference type="GO" id="GO:0016020">
    <property type="term" value="C:membrane"/>
    <property type="evidence" value="ECO:0007669"/>
    <property type="project" value="UniProtKB-SubCell"/>
</dbReference>
<keyword evidence="5 7" id="KW-1133">Transmembrane helix</keyword>
<feature type="transmembrane region" description="Helical" evidence="7">
    <location>
        <begin position="186"/>
        <end position="207"/>
    </location>
</feature>
<accession>A0A8I0WQ97</accession>
<protein>
    <submittedName>
        <fullName evidence="9">DMT family transporter</fullName>
    </submittedName>
    <submittedName>
        <fullName evidence="10">EamA family transporter</fullName>
    </submittedName>
</protein>
<feature type="transmembrane region" description="Helical" evidence="7">
    <location>
        <begin position="155"/>
        <end position="174"/>
    </location>
</feature>
<evidence type="ECO:0000256" key="2">
    <source>
        <dbReference type="ARBA" id="ARBA00007362"/>
    </source>
</evidence>
<dbReference type="EMBL" id="CP047340">
    <property type="protein sequence ID" value="QIF89797.1"/>
    <property type="molecule type" value="Genomic_DNA"/>
</dbReference>
<dbReference type="InterPro" id="IPR000620">
    <property type="entry name" value="EamA_dom"/>
</dbReference>
<evidence type="ECO:0000259" key="8">
    <source>
        <dbReference type="Pfam" id="PF00892"/>
    </source>
</evidence>
<feature type="transmembrane region" description="Helical" evidence="7">
    <location>
        <begin position="219"/>
        <end position="239"/>
    </location>
</feature>
<comment type="similarity">
    <text evidence="2">Belongs to the EamA transporter family.</text>
</comment>
<feature type="transmembrane region" description="Helical" evidence="7">
    <location>
        <begin position="275"/>
        <end position="291"/>
    </location>
</feature>
<dbReference type="PANTHER" id="PTHR32322">
    <property type="entry name" value="INNER MEMBRANE TRANSPORTER"/>
    <property type="match status" value="1"/>
</dbReference>
<proteinExistence type="inferred from homology"/>
<feature type="transmembrane region" description="Helical" evidence="7">
    <location>
        <begin position="44"/>
        <end position="64"/>
    </location>
</feature>
<gene>
    <name evidence="10" type="ORF">GTH23_06970</name>
    <name evidence="9" type="ORF">I4901_09360</name>
</gene>
<dbReference type="SUPFAM" id="SSF103481">
    <property type="entry name" value="Multidrug resistance efflux transporter EmrE"/>
    <property type="match status" value="2"/>
</dbReference>
<dbReference type="AlphaFoldDB" id="A0A8I0WQ97"/>
<dbReference type="Proteomes" id="UP000612266">
    <property type="component" value="Unassembled WGS sequence"/>
</dbReference>
<reference evidence="10 11" key="1">
    <citation type="submission" date="2020-01" db="EMBL/GenBank/DDBJ databases">
        <title>The genomic epidemiology of tigecycline resistance gene tet(X) variants in a swine farm in China.</title>
        <authorList>
            <person name="Peng K."/>
            <person name="Li R."/>
        </authorList>
    </citation>
    <scope>NUCLEOTIDE SEQUENCE [LARGE SCALE GENOMIC DNA]</scope>
    <source>
        <strain evidence="10 11">ZF1</strain>
    </source>
</reference>
<keyword evidence="6 7" id="KW-0472">Membrane</keyword>
<evidence type="ECO:0000256" key="4">
    <source>
        <dbReference type="ARBA" id="ARBA00022692"/>
    </source>
</evidence>
<keyword evidence="3" id="KW-1003">Cell membrane</keyword>
<feature type="transmembrane region" description="Helical" evidence="7">
    <location>
        <begin position="76"/>
        <end position="97"/>
    </location>
</feature>
<feature type="transmembrane region" description="Helical" evidence="7">
    <location>
        <begin position="246"/>
        <end position="269"/>
    </location>
</feature>
<reference evidence="9" key="2">
    <citation type="submission" date="2020-11" db="EMBL/GenBank/DDBJ databases">
        <title>Enhanced detection system for hospital associated transmission using whole genome sequencing surveillance.</title>
        <authorList>
            <person name="Harrison L.H."/>
            <person name="Van Tyne D."/>
            <person name="Marsh J.W."/>
            <person name="Griffith M.P."/>
            <person name="Snyder D.J."/>
            <person name="Cooper V.S."/>
            <person name="Mustapha M."/>
        </authorList>
    </citation>
    <scope>NUCLEOTIDE SEQUENCE</scope>
    <source>
        <strain evidence="9">PR00070</strain>
    </source>
</reference>
<feature type="domain" description="EamA" evidence="8">
    <location>
        <begin position="19"/>
        <end position="139"/>
    </location>
</feature>
<evidence type="ECO:0000256" key="5">
    <source>
        <dbReference type="ARBA" id="ARBA00022989"/>
    </source>
</evidence>
<organism evidence="9 12">
    <name type="scientific">Proteus terrae subsp. cibarius</name>
    <dbReference type="NCBI Taxonomy" id="626774"/>
    <lineage>
        <taxon>Bacteria</taxon>
        <taxon>Pseudomonadati</taxon>
        <taxon>Pseudomonadota</taxon>
        <taxon>Gammaproteobacteria</taxon>
        <taxon>Enterobacterales</taxon>
        <taxon>Morganellaceae</taxon>
        <taxon>Proteus</taxon>
    </lineage>
</organism>
<feature type="transmembrane region" description="Helical" evidence="7">
    <location>
        <begin position="103"/>
        <end position="122"/>
    </location>
</feature>
<dbReference type="EMBL" id="JADSJR010000010">
    <property type="protein sequence ID" value="MBG2914573.1"/>
    <property type="molecule type" value="Genomic_DNA"/>
</dbReference>
<sequence>MENRMQQINQKEQTNGWVNGFIGMLIFSGSLPATKAAVLGFEPLFLTAARATIAGLLSLAMLLLYKEKLPTFKQWISLAVVSLGVVVGFPLLTAIALQEITSAHSLVFLALLPLFTAIFAVIRGGEKPRPIFWLFSIIGSLLVMGYAISQSGASSISADLLMIASVIVCGLGYAEGATLTKALGGWQVICWALIVSLPPMLIFSFILMPEKLATISISAWVGLGYVSLFSMLIGFIFWYKGLSQGGIAAVGQLQLLQPFFGLGLAAVLLHESVNLLMLLVTIGVIFCVAGSKKYA</sequence>
<dbReference type="PANTHER" id="PTHR32322:SF2">
    <property type="entry name" value="EAMA DOMAIN-CONTAINING PROTEIN"/>
    <property type="match status" value="1"/>
</dbReference>
<feature type="transmembrane region" description="Helical" evidence="7">
    <location>
        <begin position="131"/>
        <end position="149"/>
    </location>
</feature>
<comment type="subcellular location">
    <subcellularLocation>
        <location evidence="1">Cell membrane</location>
        <topology evidence="1">Multi-pass membrane protein</topology>
    </subcellularLocation>
</comment>
<feature type="transmembrane region" description="Helical" evidence="7">
    <location>
        <begin position="21"/>
        <end position="38"/>
    </location>
</feature>
<dbReference type="Pfam" id="PF00892">
    <property type="entry name" value="EamA"/>
    <property type="match status" value="2"/>
</dbReference>
<dbReference type="InterPro" id="IPR037185">
    <property type="entry name" value="EmrE-like"/>
</dbReference>
<keyword evidence="4 7" id="KW-0812">Transmembrane</keyword>
<evidence type="ECO:0000313" key="10">
    <source>
        <dbReference type="EMBL" id="QIF89797.1"/>
    </source>
</evidence>
<dbReference type="Proteomes" id="UP000501338">
    <property type="component" value="Chromosome"/>
</dbReference>
<evidence type="ECO:0000256" key="3">
    <source>
        <dbReference type="ARBA" id="ARBA00022475"/>
    </source>
</evidence>
<evidence type="ECO:0000313" key="11">
    <source>
        <dbReference type="Proteomes" id="UP000501338"/>
    </source>
</evidence>